<gene>
    <name evidence="1" type="ORF">METZ01_LOCUS90217</name>
</gene>
<name>A0A381VDA5_9ZZZZ</name>
<evidence type="ECO:0000313" key="1">
    <source>
        <dbReference type="EMBL" id="SVA37363.1"/>
    </source>
</evidence>
<organism evidence="1">
    <name type="scientific">marine metagenome</name>
    <dbReference type="NCBI Taxonomy" id="408172"/>
    <lineage>
        <taxon>unclassified sequences</taxon>
        <taxon>metagenomes</taxon>
        <taxon>ecological metagenomes</taxon>
    </lineage>
</organism>
<reference evidence="1" key="1">
    <citation type="submission" date="2018-05" db="EMBL/GenBank/DDBJ databases">
        <authorList>
            <person name="Lanie J.A."/>
            <person name="Ng W.-L."/>
            <person name="Kazmierczak K.M."/>
            <person name="Andrzejewski T.M."/>
            <person name="Davidsen T.M."/>
            <person name="Wayne K.J."/>
            <person name="Tettelin H."/>
            <person name="Glass J.I."/>
            <person name="Rusch D."/>
            <person name="Podicherti R."/>
            <person name="Tsui H.-C.T."/>
            <person name="Winkler M.E."/>
        </authorList>
    </citation>
    <scope>NUCLEOTIDE SEQUENCE</scope>
</reference>
<feature type="non-terminal residue" evidence="1">
    <location>
        <position position="1"/>
    </location>
</feature>
<proteinExistence type="predicted"/>
<sequence>VEGVKNLTGVAGFHIMAYDWESSVSEIVKATGLTKTGRNN</sequence>
<protein>
    <submittedName>
        <fullName evidence="1">Uncharacterized protein</fullName>
    </submittedName>
</protein>
<dbReference type="EMBL" id="UINC01008294">
    <property type="protein sequence ID" value="SVA37363.1"/>
    <property type="molecule type" value="Genomic_DNA"/>
</dbReference>
<dbReference type="AlphaFoldDB" id="A0A381VDA5"/>
<accession>A0A381VDA5</accession>